<gene>
    <name evidence="2" type="primary">Dgri\GH11340</name>
    <name evidence="2" type="ORF">Dgri_GH11340</name>
</gene>
<dbReference type="OrthoDB" id="730489at2759"/>
<dbReference type="Proteomes" id="UP000001070">
    <property type="component" value="Unassembled WGS sequence"/>
</dbReference>
<dbReference type="EMBL" id="CH916368">
    <property type="protein sequence ID" value="EDW03627.1"/>
    <property type="molecule type" value="Genomic_DNA"/>
</dbReference>
<reference evidence="2 3" key="1">
    <citation type="journal article" date="2007" name="Nature">
        <title>Evolution of genes and genomes on the Drosophila phylogeny.</title>
        <authorList>
            <consortium name="Drosophila 12 Genomes Consortium"/>
            <person name="Clark A.G."/>
            <person name="Eisen M.B."/>
            <person name="Smith D.R."/>
            <person name="Bergman C.M."/>
            <person name="Oliver B."/>
            <person name="Markow T.A."/>
            <person name="Kaufman T.C."/>
            <person name="Kellis M."/>
            <person name="Gelbart W."/>
            <person name="Iyer V.N."/>
            <person name="Pollard D.A."/>
            <person name="Sackton T.B."/>
            <person name="Larracuente A.M."/>
            <person name="Singh N.D."/>
            <person name="Abad J.P."/>
            <person name="Abt D.N."/>
            <person name="Adryan B."/>
            <person name="Aguade M."/>
            <person name="Akashi H."/>
            <person name="Anderson W.W."/>
            <person name="Aquadro C.F."/>
            <person name="Ardell D.H."/>
            <person name="Arguello R."/>
            <person name="Artieri C.G."/>
            <person name="Barbash D.A."/>
            <person name="Barker D."/>
            <person name="Barsanti P."/>
            <person name="Batterham P."/>
            <person name="Batzoglou S."/>
            <person name="Begun D."/>
            <person name="Bhutkar A."/>
            <person name="Blanco E."/>
            <person name="Bosak S.A."/>
            <person name="Bradley R.K."/>
            <person name="Brand A.D."/>
            <person name="Brent M.R."/>
            <person name="Brooks A.N."/>
            <person name="Brown R.H."/>
            <person name="Butlin R.K."/>
            <person name="Caggese C."/>
            <person name="Calvi B.R."/>
            <person name="Bernardo de Carvalho A."/>
            <person name="Caspi A."/>
            <person name="Castrezana S."/>
            <person name="Celniker S.E."/>
            <person name="Chang J.L."/>
            <person name="Chapple C."/>
            <person name="Chatterji S."/>
            <person name="Chinwalla A."/>
            <person name="Civetta A."/>
            <person name="Clifton S.W."/>
            <person name="Comeron J.M."/>
            <person name="Costello J.C."/>
            <person name="Coyne J.A."/>
            <person name="Daub J."/>
            <person name="David R.G."/>
            <person name="Delcher A.L."/>
            <person name="Delehaunty K."/>
            <person name="Do C.B."/>
            <person name="Ebling H."/>
            <person name="Edwards K."/>
            <person name="Eickbush T."/>
            <person name="Evans J.D."/>
            <person name="Filipski A."/>
            <person name="Findeiss S."/>
            <person name="Freyhult E."/>
            <person name="Fulton L."/>
            <person name="Fulton R."/>
            <person name="Garcia A.C."/>
            <person name="Gardiner A."/>
            <person name="Garfield D.A."/>
            <person name="Garvin B.E."/>
            <person name="Gibson G."/>
            <person name="Gilbert D."/>
            <person name="Gnerre S."/>
            <person name="Godfrey J."/>
            <person name="Good R."/>
            <person name="Gotea V."/>
            <person name="Gravely B."/>
            <person name="Greenberg A.J."/>
            <person name="Griffiths-Jones S."/>
            <person name="Gross S."/>
            <person name="Guigo R."/>
            <person name="Gustafson E.A."/>
            <person name="Haerty W."/>
            <person name="Hahn M.W."/>
            <person name="Halligan D.L."/>
            <person name="Halpern A.L."/>
            <person name="Halter G.M."/>
            <person name="Han M.V."/>
            <person name="Heger A."/>
            <person name="Hillier L."/>
            <person name="Hinrichs A.S."/>
            <person name="Holmes I."/>
            <person name="Hoskins R.A."/>
            <person name="Hubisz M.J."/>
            <person name="Hultmark D."/>
            <person name="Huntley M.A."/>
            <person name="Jaffe D.B."/>
            <person name="Jagadeeshan S."/>
            <person name="Jeck W.R."/>
            <person name="Johnson J."/>
            <person name="Jones C.D."/>
            <person name="Jordan W.C."/>
            <person name="Karpen G.H."/>
            <person name="Kataoka E."/>
            <person name="Keightley P.D."/>
            <person name="Kheradpour P."/>
            <person name="Kirkness E.F."/>
            <person name="Koerich L.B."/>
            <person name="Kristiansen K."/>
            <person name="Kudrna D."/>
            <person name="Kulathinal R.J."/>
            <person name="Kumar S."/>
            <person name="Kwok R."/>
            <person name="Lander E."/>
            <person name="Langley C.H."/>
            <person name="Lapoint R."/>
            <person name="Lazzaro B.P."/>
            <person name="Lee S.J."/>
            <person name="Levesque L."/>
            <person name="Li R."/>
            <person name="Lin C.F."/>
            <person name="Lin M.F."/>
            <person name="Lindblad-Toh K."/>
            <person name="Llopart A."/>
            <person name="Long M."/>
            <person name="Low L."/>
            <person name="Lozovsky E."/>
            <person name="Lu J."/>
            <person name="Luo M."/>
            <person name="Machado C.A."/>
            <person name="Makalowski W."/>
            <person name="Marzo M."/>
            <person name="Matsuda M."/>
            <person name="Matzkin L."/>
            <person name="McAllister B."/>
            <person name="McBride C.S."/>
            <person name="McKernan B."/>
            <person name="McKernan K."/>
            <person name="Mendez-Lago M."/>
            <person name="Minx P."/>
            <person name="Mollenhauer M.U."/>
            <person name="Montooth K."/>
            <person name="Mount S.M."/>
            <person name="Mu X."/>
            <person name="Myers E."/>
            <person name="Negre B."/>
            <person name="Newfeld S."/>
            <person name="Nielsen R."/>
            <person name="Noor M.A."/>
            <person name="O'Grady P."/>
            <person name="Pachter L."/>
            <person name="Papaceit M."/>
            <person name="Parisi M.J."/>
            <person name="Parisi M."/>
            <person name="Parts L."/>
            <person name="Pedersen J.S."/>
            <person name="Pesole G."/>
            <person name="Phillippy A.M."/>
            <person name="Ponting C.P."/>
            <person name="Pop M."/>
            <person name="Porcelli D."/>
            <person name="Powell J.R."/>
            <person name="Prohaska S."/>
            <person name="Pruitt K."/>
            <person name="Puig M."/>
            <person name="Quesneville H."/>
            <person name="Ram K.R."/>
            <person name="Rand D."/>
            <person name="Rasmussen M.D."/>
            <person name="Reed L.K."/>
            <person name="Reenan R."/>
            <person name="Reily A."/>
            <person name="Remington K.A."/>
            <person name="Rieger T.T."/>
            <person name="Ritchie M.G."/>
            <person name="Robin C."/>
            <person name="Rogers Y.H."/>
            <person name="Rohde C."/>
            <person name="Rozas J."/>
            <person name="Rubenfield M.J."/>
            <person name="Ruiz A."/>
            <person name="Russo S."/>
            <person name="Salzberg S.L."/>
            <person name="Sanchez-Gracia A."/>
            <person name="Saranga D.J."/>
            <person name="Sato H."/>
            <person name="Schaeffer S.W."/>
            <person name="Schatz M.C."/>
            <person name="Schlenke T."/>
            <person name="Schwartz R."/>
            <person name="Segarra C."/>
            <person name="Singh R.S."/>
            <person name="Sirot L."/>
            <person name="Sirota M."/>
            <person name="Sisneros N.B."/>
            <person name="Smith C.D."/>
            <person name="Smith T.F."/>
            <person name="Spieth J."/>
            <person name="Stage D.E."/>
            <person name="Stark A."/>
            <person name="Stephan W."/>
            <person name="Strausberg R.L."/>
            <person name="Strempel S."/>
            <person name="Sturgill D."/>
            <person name="Sutton G."/>
            <person name="Sutton G.G."/>
            <person name="Tao W."/>
            <person name="Teichmann S."/>
            <person name="Tobari Y.N."/>
            <person name="Tomimura Y."/>
            <person name="Tsolas J.M."/>
            <person name="Valente V.L."/>
            <person name="Venter E."/>
            <person name="Venter J.C."/>
            <person name="Vicario S."/>
            <person name="Vieira F.G."/>
            <person name="Vilella A.J."/>
            <person name="Villasante A."/>
            <person name="Walenz B."/>
            <person name="Wang J."/>
            <person name="Wasserman M."/>
            <person name="Watts T."/>
            <person name="Wilson D."/>
            <person name="Wilson R.K."/>
            <person name="Wing R.A."/>
            <person name="Wolfner M.F."/>
            <person name="Wong A."/>
            <person name="Wong G.K."/>
            <person name="Wu C.I."/>
            <person name="Wu G."/>
            <person name="Yamamoto D."/>
            <person name="Yang H.P."/>
            <person name="Yang S.P."/>
            <person name="Yorke J.A."/>
            <person name="Yoshida K."/>
            <person name="Zdobnov E."/>
            <person name="Zhang P."/>
            <person name="Zhang Y."/>
            <person name="Zimin A.V."/>
            <person name="Baldwin J."/>
            <person name="Abdouelleil A."/>
            <person name="Abdulkadir J."/>
            <person name="Abebe A."/>
            <person name="Abera B."/>
            <person name="Abreu J."/>
            <person name="Acer S.C."/>
            <person name="Aftuck L."/>
            <person name="Alexander A."/>
            <person name="An P."/>
            <person name="Anderson E."/>
            <person name="Anderson S."/>
            <person name="Arachi H."/>
            <person name="Azer M."/>
            <person name="Bachantsang P."/>
            <person name="Barry A."/>
            <person name="Bayul T."/>
            <person name="Berlin A."/>
            <person name="Bessette D."/>
            <person name="Bloom T."/>
            <person name="Blye J."/>
            <person name="Boguslavskiy L."/>
            <person name="Bonnet C."/>
            <person name="Boukhgalter B."/>
            <person name="Bourzgui I."/>
            <person name="Brown A."/>
            <person name="Cahill P."/>
            <person name="Channer S."/>
            <person name="Cheshatsang Y."/>
            <person name="Chuda L."/>
            <person name="Citroen M."/>
            <person name="Collymore A."/>
            <person name="Cooke P."/>
            <person name="Costello M."/>
            <person name="D'Aco K."/>
            <person name="Daza R."/>
            <person name="De Haan G."/>
            <person name="DeGray S."/>
            <person name="DeMaso C."/>
            <person name="Dhargay N."/>
            <person name="Dooley K."/>
            <person name="Dooley E."/>
            <person name="Doricent M."/>
            <person name="Dorje P."/>
            <person name="Dorjee K."/>
            <person name="Dupes A."/>
            <person name="Elong R."/>
            <person name="Falk J."/>
            <person name="Farina A."/>
            <person name="Faro S."/>
            <person name="Ferguson D."/>
            <person name="Fisher S."/>
            <person name="Foley C.D."/>
            <person name="Franke A."/>
            <person name="Friedrich D."/>
            <person name="Gadbois L."/>
            <person name="Gearin G."/>
            <person name="Gearin C.R."/>
            <person name="Giannoukos G."/>
            <person name="Goode T."/>
            <person name="Graham J."/>
            <person name="Grandbois E."/>
            <person name="Grewal S."/>
            <person name="Gyaltsen K."/>
            <person name="Hafez N."/>
            <person name="Hagos B."/>
            <person name="Hall J."/>
            <person name="Henson C."/>
            <person name="Hollinger A."/>
            <person name="Honan T."/>
            <person name="Huard M.D."/>
            <person name="Hughes L."/>
            <person name="Hurhula B."/>
            <person name="Husby M.E."/>
            <person name="Kamat A."/>
            <person name="Kanga B."/>
            <person name="Kashin S."/>
            <person name="Khazanovich D."/>
            <person name="Kisner P."/>
            <person name="Lance K."/>
            <person name="Lara M."/>
            <person name="Lee W."/>
            <person name="Lennon N."/>
            <person name="Letendre F."/>
            <person name="LeVine R."/>
            <person name="Lipovsky A."/>
            <person name="Liu X."/>
            <person name="Liu J."/>
            <person name="Liu S."/>
            <person name="Lokyitsang T."/>
            <person name="Lokyitsang Y."/>
            <person name="Lubonja R."/>
            <person name="Lui A."/>
            <person name="MacDonald P."/>
            <person name="Magnisalis V."/>
            <person name="Maru K."/>
            <person name="Matthews C."/>
            <person name="McCusker W."/>
            <person name="McDonough S."/>
            <person name="Mehta T."/>
            <person name="Meldrim J."/>
            <person name="Meneus L."/>
            <person name="Mihai O."/>
            <person name="Mihalev A."/>
            <person name="Mihova T."/>
            <person name="Mittelman R."/>
            <person name="Mlenga V."/>
            <person name="Montmayeur A."/>
            <person name="Mulrain L."/>
            <person name="Navidi A."/>
            <person name="Naylor J."/>
            <person name="Negash T."/>
            <person name="Nguyen T."/>
            <person name="Nguyen N."/>
            <person name="Nicol R."/>
            <person name="Norbu C."/>
            <person name="Norbu N."/>
            <person name="Novod N."/>
            <person name="O'Neill B."/>
            <person name="Osman S."/>
            <person name="Markiewicz E."/>
            <person name="Oyono O.L."/>
            <person name="Patti C."/>
            <person name="Phunkhang P."/>
            <person name="Pierre F."/>
            <person name="Priest M."/>
            <person name="Raghuraman S."/>
            <person name="Rege F."/>
            <person name="Reyes R."/>
            <person name="Rise C."/>
            <person name="Rogov P."/>
            <person name="Ross K."/>
            <person name="Ryan E."/>
            <person name="Settipalli S."/>
            <person name="Shea T."/>
            <person name="Sherpa N."/>
            <person name="Shi L."/>
            <person name="Shih D."/>
            <person name="Sparrow T."/>
            <person name="Spaulding J."/>
            <person name="Stalker J."/>
            <person name="Stange-Thomann N."/>
            <person name="Stavropoulos S."/>
            <person name="Stone C."/>
            <person name="Strader C."/>
            <person name="Tesfaye S."/>
            <person name="Thomson T."/>
            <person name="Thoulutsang Y."/>
            <person name="Thoulutsang D."/>
            <person name="Topham K."/>
            <person name="Topping I."/>
            <person name="Tsamla T."/>
            <person name="Vassiliev H."/>
            <person name="Vo A."/>
            <person name="Wangchuk T."/>
            <person name="Wangdi T."/>
            <person name="Weiand M."/>
            <person name="Wilkinson J."/>
            <person name="Wilson A."/>
            <person name="Yadav S."/>
            <person name="Young G."/>
            <person name="Yu Q."/>
            <person name="Zembek L."/>
            <person name="Zhong D."/>
            <person name="Zimmer A."/>
            <person name="Zwirko Z."/>
            <person name="Jaffe D.B."/>
            <person name="Alvarez P."/>
            <person name="Brockman W."/>
            <person name="Butler J."/>
            <person name="Chin C."/>
            <person name="Gnerre S."/>
            <person name="Grabherr M."/>
            <person name="Kleber M."/>
            <person name="Mauceli E."/>
            <person name="MacCallum I."/>
        </authorList>
    </citation>
    <scope>NUCLEOTIDE SEQUENCE [LARGE SCALE GENOMIC DNA]</scope>
    <source>
        <strain evidence="3">Tucson 15287-2541.00</strain>
    </source>
</reference>
<keyword evidence="3" id="KW-1185">Reference proteome</keyword>
<name>B4JEA7_DROGR</name>
<organism evidence="3">
    <name type="scientific">Drosophila grimshawi</name>
    <name type="common">Hawaiian fruit fly</name>
    <name type="synonym">Idiomyia grimshawi</name>
    <dbReference type="NCBI Taxonomy" id="7222"/>
    <lineage>
        <taxon>Eukaryota</taxon>
        <taxon>Metazoa</taxon>
        <taxon>Ecdysozoa</taxon>
        <taxon>Arthropoda</taxon>
        <taxon>Hexapoda</taxon>
        <taxon>Insecta</taxon>
        <taxon>Pterygota</taxon>
        <taxon>Neoptera</taxon>
        <taxon>Endopterygota</taxon>
        <taxon>Diptera</taxon>
        <taxon>Brachycera</taxon>
        <taxon>Muscomorpha</taxon>
        <taxon>Ephydroidea</taxon>
        <taxon>Drosophilidae</taxon>
        <taxon>Drosophila</taxon>
        <taxon>Hawaiian Drosophila</taxon>
    </lineage>
</organism>
<proteinExistence type="predicted"/>
<evidence type="ECO:0000256" key="1">
    <source>
        <dbReference type="SAM" id="MobiDB-lite"/>
    </source>
</evidence>
<feature type="region of interest" description="Disordered" evidence="1">
    <location>
        <begin position="1"/>
        <end position="31"/>
    </location>
</feature>
<dbReference type="OMA" id="AVPHYGL"/>
<dbReference type="eggNOG" id="ENOG502T9ZQ">
    <property type="taxonomic scope" value="Eukaryota"/>
</dbReference>
<dbReference type="AlphaFoldDB" id="B4JEA7"/>
<dbReference type="STRING" id="7222.B4JEA7"/>
<evidence type="ECO:0000313" key="2">
    <source>
        <dbReference type="EMBL" id="EDW03627.1"/>
    </source>
</evidence>
<protein>
    <submittedName>
        <fullName evidence="2">GH11340</fullName>
    </submittedName>
</protein>
<accession>B4JEA7</accession>
<feature type="compositionally biased region" description="Low complexity" evidence="1">
    <location>
        <begin position="1"/>
        <end position="25"/>
    </location>
</feature>
<dbReference type="InParanoid" id="B4JEA7"/>
<sequence length="104" mass="11359">MASPTAATAAEAEATKTTTTTITTIPNGNADSASAVYAEQLQQQEEQQQQQSVFNGESNCELSAVPHYGLKLKFDHVWPEKRNQNLRPSIKQSLPMVPLVCRAD</sequence>
<evidence type="ECO:0000313" key="3">
    <source>
        <dbReference type="Proteomes" id="UP000001070"/>
    </source>
</evidence>
<dbReference type="HOGENOM" id="CLU_178001_0_0_1"/>